<dbReference type="Gene3D" id="1.10.10.10">
    <property type="entry name" value="Winged helix-like DNA-binding domain superfamily/Winged helix DNA-binding domain"/>
    <property type="match status" value="1"/>
</dbReference>
<dbReference type="InterPro" id="IPR013324">
    <property type="entry name" value="RNA_pol_sigma_r3/r4-like"/>
</dbReference>
<name>A0A0D1AGE7_CLOBO</name>
<dbReference type="SUPFAM" id="SSF88659">
    <property type="entry name" value="Sigma3 and sigma4 domains of RNA polymerase sigma factors"/>
    <property type="match status" value="1"/>
</dbReference>
<dbReference type="InterPro" id="IPR036388">
    <property type="entry name" value="WH-like_DNA-bd_sf"/>
</dbReference>
<organism evidence="8 9">
    <name type="scientific">Clostridium botulinum B2 450</name>
    <dbReference type="NCBI Taxonomy" id="1379739"/>
    <lineage>
        <taxon>Bacteria</taxon>
        <taxon>Bacillati</taxon>
        <taxon>Bacillota</taxon>
        <taxon>Clostridia</taxon>
        <taxon>Eubacteriales</taxon>
        <taxon>Clostridiaceae</taxon>
        <taxon>Clostridium</taxon>
    </lineage>
</organism>
<reference evidence="8 9" key="1">
    <citation type="submission" date="2014-06" db="EMBL/GenBank/DDBJ databases">
        <title>Genome characterization of distinct group I Clostridium botulinum lineages.</title>
        <authorList>
            <person name="Giordani F."/>
            <person name="Anselmo A."/>
            <person name="Fillo S."/>
            <person name="Palozzi A.M."/>
            <person name="Fortunato A."/>
            <person name="Gentile B."/>
            <person name="Ciammaruconi A."/>
            <person name="Anniballi F."/>
            <person name="De Medici D."/>
            <person name="Lista F."/>
        </authorList>
    </citation>
    <scope>NUCLEOTIDE SEQUENCE [LARGE SCALE GENOMIC DNA]</scope>
    <source>
        <strain evidence="8 9">B2 450</strain>
    </source>
</reference>
<dbReference type="PANTHER" id="PTHR43133">
    <property type="entry name" value="RNA POLYMERASE ECF-TYPE SIGMA FACTO"/>
    <property type="match status" value="1"/>
</dbReference>
<evidence type="ECO:0000313" key="8">
    <source>
        <dbReference type="EMBL" id="KIS22239.1"/>
    </source>
</evidence>
<dbReference type="Gene3D" id="1.10.1740.10">
    <property type="match status" value="1"/>
</dbReference>
<accession>A0A0D1AGE7</accession>
<feature type="domain" description="RNA polymerase sigma-70 region 2" evidence="6">
    <location>
        <begin position="23"/>
        <end position="88"/>
    </location>
</feature>
<evidence type="ECO:0000256" key="1">
    <source>
        <dbReference type="ARBA" id="ARBA00010641"/>
    </source>
</evidence>
<comment type="caution">
    <text evidence="8">The sequence shown here is derived from an EMBL/GenBank/DDBJ whole genome shotgun (WGS) entry which is preliminary data.</text>
</comment>
<comment type="similarity">
    <text evidence="1">Belongs to the sigma-70 factor family. ECF subfamily.</text>
</comment>
<dbReference type="GO" id="GO:0016987">
    <property type="term" value="F:sigma factor activity"/>
    <property type="evidence" value="ECO:0007669"/>
    <property type="project" value="UniProtKB-KW"/>
</dbReference>
<evidence type="ECO:0000259" key="6">
    <source>
        <dbReference type="Pfam" id="PF04542"/>
    </source>
</evidence>
<evidence type="ECO:0000256" key="3">
    <source>
        <dbReference type="ARBA" id="ARBA00023082"/>
    </source>
</evidence>
<sequence length="190" mass="22414">MGLSDEELVNEIISGNQSAMEVLVSRNYKLVYAFIYRNVGEYHTTLDLTQESFIKIMKNLKIFKSHKGNFQCWILKIALNICKDYWKSAYVKHNTVDDSSLEQVYEKENVINYLEKIEERQEIKKAMMLLPEEQREVVILRYYNDLKIRDIANITEIKESTVKSRLRLAIGKLKTLLQRGDSNERNKRSI</sequence>
<keyword evidence="3" id="KW-0731">Sigma factor</keyword>
<dbReference type="SUPFAM" id="SSF88946">
    <property type="entry name" value="Sigma2 domain of RNA polymerase sigma factors"/>
    <property type="match status" value="1"/>
</dbReference>
<feature type="domain" description="RNA polymerase sigma factor 70 region 4 type 2" evidence="7">
    <location>
        <begin position="120"/>
        <end position="173"/>
    </location>
</feature>
<evidence type="ECO:0000256" key="5">
    <source>
        <dbReference type="ARBA" id="ARBA00023163"/>
    </source>
</evidence>
<dbReference type="NCBIfam" id="TIGR02937">
    <property type="entry name" value="sigma70-ECF"/>
    <property type="match status" value="1"/>
</dbReference>
<dbReference type="EMBL" id="JXSU01000008">
    <property type="protein sequence ID" value="KIS22239.1"/>
    <property type="molecule type" value="Genomic_DNA"/>
</dbReference>
<dbReference type="InterPro" id="IPR014284">
    <property type="entry name" value="RNA_pol_sigma-70_dom"/>
</dbReference>
<dbReference type="InterPro" id="IPR039425">
    <property type="entry name" value="RNA_pol_sigma-70-like"/>
</dbReference>
<proteinExistence type="inferred from homology"/>
<dbReference type="GO" id="GO:0003677">
    <property type="term" value="F:DNA binding"/>
    <property type="evidence" value="ECO:0007669"/>
    <property type="project" value="UniProtKB-KW"/>
</dbReference>
<keyword evidence="2" id="KW-0805">Transcription regulation</keyword>
<keyword evidence="4" id="KW-0238">DNA-binding</keyword>
<dbReference type="PATRIC" id="fig|1379739.3.peg.3863"/>
<dbReference type="InterPro" id="IPR013325">
    <property type="entry name" value="RNA_pol_sigma_r2"/>
</dbReference>
<dbReference type="Proteomes" id="UP000032250">
    <property type="component" value="Unassembled WGS sequence"/>
</dbReference>
<dbReference type="InterPro" id="IPR013249">
    <property type="entry name" value="RNA_pol_sigma70_r4_t2"/>
</dbReference>
<protein>
    <submittedName>
        <fullName evidence="8">RNA polymerase sigma 70</fullName>
    </submittedName>
</protein>
<dbReference type="Pfam" id="PF04542">
    <property type="entry name" value="Sigma70_r2"/>
    <property type="match status" value="1"/>
</dbReference>
<evidence type="ECO:0000256" key="2">
    <source>
        <dbReference type="ARBA" id="ARBA00023015"/>
    </source>
</evidence>
<evidence type="ECO:0000313" key="9">
    <source>
        <dbReference type="Proteomes" id="UP000032250"/>
    </source>
</evidence>
<dbReference type="Pfam" id="PF08281">
    <property type="entry name" value="Sigma70_r4_2"/>
    <property type="match status" value="1"/>
</dbReference>
<dbReference type="RefSeq" id="WP_003483170.1">
    <property type="nucleotide sequence ID" value="NZ_JXSU01000008.1"/>
</dbReference>
<gene>
    <name evidence="8" type="ORF">N495_17430</name>
</gene>
<evidence type="ECO:0000256" key="4">
    <source>
        <dbReference type="ARBA" id="ARBA00023125"/>
    </source>
</evidence>
<evidence type="ECO:0000259" key="7">
    <source>
        <dbReference type="Pfam" id="PF08281"/>
    </source>
</evidence>
<dbReference type="InterPro" id="IPR007627">
    <property type="entry name" value="RNA_pol_sigma70_r2"/>
</dbReference>
<dbReference type="GO" id="GO:0006352">
    <property type="term" value="P:DNA-templated transcription initiation"/>
    <property type="evidence" value="ECO:0007669"/>
    <property type="project" value="InterPro"/>
</dbReference>
<dbReference type="OrthoDB" id="9784984at2"/>
<dbReference type="CDD" id="cd06171">
    <property type="entry name" value="Sigma70_r4"/>
    <property type="match status" value="1"/>
</dbReference>
<dbReference type="HOGENOM" id="CLU_047691_3_4_9"/>
<keyword evidence="5" id="KW-0804">Transcription</keyword>
<dbReference type="AlphaFoldDB" id="A0A0D1AGE7"/>
<dbReference type="PANTHER" id="PTHR43133:SF8">
    <property type="entry name" value="RNA POLYMERASE SIGMA FACTOR HI_1459-RELATED"/>
    <property type="match status" value="1"/>
</dbReference>